<dbReference type="Proteomes" id="UP000003242">
    <property type="component" value="Unassembled WGS sequence"/>
</dbReference>
<name>D3LVH1_9FIRM</name>
<feature type="coiled-coil region" evidence="1">
    <location>
        <begin position="7"/>
        <end position="34"/>
    </location>
</feature>
<evidence type="ECO:0000256" key="1">
    <source>
        <dbReference type="SAM" id="Coils"/>
    </source>
</evidence>
<evidence type="ECO:0000259" key="2">
    <source>
        <dbReference type="Pfam" id="PF01402"/>
    </source>
</evidence>
<dbReference type="SUPFAM" id="SSF47598">
    <property type="entry name" value="Ribbon-helix-helix"/>
    <property type="match status" value="1"/>
</dbReference>
<sequence length="124" mass="14140">MSKQVTLRLDEALLKRLEERAEKEKRSKQQVIEVAIAAYLDQQAYIQAILDGMRAVTYTGDIDANRAWLSRQGFTGSDDDIREKARRDLASVIDISEKELKDISTFDLLGVAFAKMSHINKFFT</sequence>
<accession>D3LVH1</accession>
<gene>
    <name evidence="3" type="ORF">HMPREF0889_0295</name>
</gene>
<dbReference type="AlphaFoldDB" id="D3LVH1"/>
<dbReference type="EMBL" id="ADGP01000020">
    <property type="protein sequence ID" value="EFD93898.1"/>
    <property type="molecule type" value="Genomic_DNA"/>
</dbReference>
<dbReference type="Gene3D" id="1.10.1220.10">
    <property type="entry name" value="Met repressor-like"/>
    <property type="match status" value="1"/>
</dbReference>
<evidence type="ECO:0000313" key="3">
    <source>
        <dbReference type="EMBL" id="EFD93898.1"/>
    </source>
</evidence>
<dbReference type="InterPro" id="IPR013321">
    <property type="entry name" value="Arc_rbn_hlx_hlx"/>
</dbReference>
<dbReference type="InterPro" id="IPR010985">
    <property type="entry name" value="Ribbon_hlx_hlx"/>
</dbReference>
<reference evidence="4" key="1">
    <citation type="submission" date="2009-12" db="EMBL/GenBank/DDBJ databases">
        <title>Sequence of Clostridiales genomosp. BVAB3 str. UPII9-5.</title>
        <authorList>
            <person name="Madupu R."/>
            <person name="Durkin A.S."/>
            <person name="Torralba M."/>
            <person name="Methe B."/>
            <person name="Sutton G.G."/>
            <person name="Strausberg R.L."/>
            <person name="Nelson K.E."/>
        </authorList>
    </citation>
    <scope>NUCLEOTIDE SEQUENCE [LARGE SCALE GENOMIC DNA]</scope>
    <source>
        <strain evidence="4">28L</strain>
    </source>
</reference>
<evidence type="ECO:0000313" key="4">
    <source>
        <dbReference type="Proteomes" id="UP000003242"/>
    </source>
</evidence>
<protein>
    <submittedName>
        <fullName evidence="3">Ribbon-helix-helix protein, CopG family</fullName>
    </submittedName>
</protein>
<dbReference type="InterPro" id="IPR002145">
    <property type="entry name" value="CopG"/>
</dbReference>
<dbReference type="RefSeq" id="WP_009369831.1">
    <property type="nucleotide sequence ID" value="NZ_ADGP01000020.1"/>
</dbReference>
<keyword evidence="1" id="KW-0175">Coiled coil</keyword>
<feature type="domain" description="Ribbon-helix-helix protein CopG" evidence="2">
    <location>
        <begin position="3"/>
        <end position="43"/>
    </location>
</feature>
<comment type="caution">
    <text evidence="3">The sequence shown here is derived from an EMBL/GenBank/DDBJ whole genome shotgun (WGS) entry which is preliminary data.</text>
</comment>
<dbReference type="STRING" id="699218.HMPREF0889_0295"/>
<proteinExistence type="predicted"/>
<dbReference type="GO" id="GO:0006355">
    <property type="term" value="P:regulation of DNA-templated transcription"/>
    <property type="evidence" value="ECO:0007669"/>
    <property type="project" value="InterPro"/>
</dbReference>
<dbReference type="Pfam" id="PF01402">
    <property type="entry name" value="RHH_1"/>
    <property type="match status" value="1"/>
</dbReference>
<organism evidence="3 4">
    <name type="scientific">Megasphaera lornae</name>
    <dbReference type="NCBI Taxonomy" id="1000568"/>
    <lineage>
        <taxon>Bacteria</taxon>
        <taxon>Bacillati</taxon>
        <taxon>Bacillota</taxon>
        <taxon>Negativicutes</taxon>
        <taxon>Veillonellales</taxon>
        <taxon>Veillonellaceae</taxon>
        <taxon>Megasphaera</taxon>
    </lineage>
</organism>